<comment type="caution">
    <text evidence="8">The sequence shown here is derived from an EMBL/GenBank/DDBJ whole genome shotgun (WGS) entry which is preliminary data.</text>
</comment>
<reference evidence="8" key="1">
    <citation type="submission" date="2021-03" db="EMBL/GenBank/DDBJ databases">
        <title>Evolutionary innovations through gain and loss of genes in the ectomycorrhizal Boletales.</title>
        <authorList>
            <person name="Wu G."/>
            <person name="Miyauchi S."/>
            <person name="Morin E."/>
            <person name="Yang Z.-L."/>
            <person name="Xu J."/>
            <person name="Martin F.M."/>
        </authorList>
    </citation>
    <scope>NUCLEOTIDE SEQUENCE</scope>
    <source>
        <strain evidence="8">BR01</strain>
    </source>
</reference>
<keyword evidence="3 6" id="KW-0812">Transmembrane</keyword>
<evidence type="ECO:0000313" key="9">
    <source>
        <dbReference type="Proteomes" id="UP000683000"/>
    </source>
</evidence>
<evidence type="ECO:0000256" key="3">
    <source>
        <dbReference type="ARBA" id="ARBA00022692"/>
    </source>
</evidence>
<comment type="similarity">
    <text evidence="2">Belongs to the RUS1 family.</text>
</comment>
<dbReference type="Proteomes" id="UP000683000">
    <property type="component" value="Unassembled WGS sequence"/>
</dbReference>
<evidence type="ECO:0000256" key="2">
    <source>
        <dbReference type="ARBA" id="ARBA00007558"/>
    </source>
</evidence>
<dbReference type="EMBL" id="JAGFBS010000004">
    <property type="protein sequence ID" value="KAG6379501.1"/>
    <property type="molecule type" value="Genomic_DNA"/>
</dbReference>
<dbReference type="PANTHER" id="PTHR12770">
    <property type="entry name" value="RUS1 FAMILY PROTEIN C16ORF58"/>
    <property type="match status" value="1"/>
</dbReference>
<dbReference type="AlphaFoldDB" id="A0A8I3ABR3"/>
<sequence>MAKVVVVERDDTGRVFKVPVGPWVTQRKSLDATPKHSASSSPWSANAIYTGLGSLYHVLSELFLPAGYPSNVSPGMYQIYNALQAFCNSLSGLLASRGALEGVGVGDASTSATHALLLTVLKDIFSRFTTILAAYYFGTSLYPETKTFRYLADVFNDAATVLDTIVPFIGSIDPSRYWSALPSGATLQIIALCLSSGMRSLCLLVAGGSKAALKNHFASPLAGKGDVGEVSAKDESRETVVGLSGILLGTLLIPYVNTRALTYTTLFILVGAHLLFNYLAVRSVVLRTLNRQRACILWTSFKLPSGTLKERAPTPANIASKELLFGAPSTLREASTGRKIGRCILGTSLQNIKSQCTAEHIESALHVFGGERYVLFIVGGNDHGLRQGTIAVCFKDGYHSIDQLQAWIHAIEATRRLCDPEDDADPVDVLRSTLPATREAIPRFVQSLAEAGWETGNGSMMFGSPSHLILGIDKDQEDTRGDDEDKKQR</sequence>
<evidence type="ECO:0000256" key="6">
    <source>
        <dbReference type="SAM" id="Phobius"/>
    </source>
</evidence>
<gene>
    <name evidence="8" type="ORF">JVT61DRAFT_9992</name>
</gene>
<proteinExistence type="inferred from homology"/>
<dbReference type="OrthoDB" id="364779at2759"/>
<keyword evidence="9" id="KW-1185">Reference proteome</keyword>
<protein>
    <submittedName>
        <fullName evidence="8">Vitamin B6 photo-protection and homoeostasis-domain-containing protein</fullName>
    </submittedName>
</protein>
<evidence type="ECO:0000256" key="1">
    <source>
        <dbReference type="ARBA" id="ARBA00004370"/>
    </source>
</evidence>
<comment type="subcellular location">
    <subcellularLocation>
        <location evidence="1">Membrane</location>
    </subcellularLocation>
</comment>
<name>A0A8I3ABR3_9AGAM</name>
<feature type="transmembrane region" description="Helical" evidence="6">
    <location>
        <begin position="239"/>
        <end position="256"/>
    </location>
</feature>
<organism evidence="8 9">
    <name type="scientific">Boletus reticuloceps</name>
    <dbReference type="NCBI Taxonomy" id="495285"/>
    <lineage>
        <taxon>Eukaryota</taxon>
        <taxon>Fungi</taxon>
        <taxon>Dikarya</taxon>
        <taxon>Basidiomycota</taxon>
        <taxon>Agaricomycotina</taxon>
        <taxon>Agaricomycetes</taxon>
        <taxon>Agaricomycetidae</taxon>
        <taxon>Boletales</taxon>
        <taxon>Boletineae</taxon>
        <taxon>Boletaceae</taxon>
        <taxon>Boletoideae</taxon>
        <taxon>Boletus</taxon>
    </lineage>
</organism>
<accession>A0A8I3ABR3</accession>
<dbReference type="GO" id="GO:0016020">
    <property type="term" value="C:membrane"/>
    <property type="evidence" value="ECO:0007669"/>
    <property type="project" value="UniProtKB-SubCell"/>
</dbReference>
<evidence type="ECO:0000313" key="8">
    <source>
        <dbReference type="EMBL" id="KAG6379501.1"/>
    </source>
</evidence>
<dbReference type="Pfam" id="PF04884">
    <property type="entry name" value="UVB_sens_prot"/>
    <property type="match status" value="1"/>
</dbReference>
<dbReference type="PANTHER" id="PTHR12770:SF31">
    <property type="entry name" value="RUS FAMILY MEMBER 1"/>
    <property type="match status" value="1"/>
</dbReference>
<evidence type="ECO:0000256" key="5">
    <source>
        <dbReference type="ARBA" id="ARBA00023136"/>
    </source>
</evidence>
<dbReference type="InterPro" id="IPR054549">
    <property type="entry name" value="UVB_sens_RUS_dom"/>
</dbReference>
<evidence type="ECO:0000256" key="4">
    <source>
        <dbReference type="ARBA" id="ARBA00022989"/>
    </source>
</evidence>
<dbReference type="InterPro" id="IPR006968">
    <property type="entry name" value="RUS_fam"/>
</dbReference>
<keyword evidence="4 6" id="KW-1133">Transmembrane helix</keyword>
<keyword evidence="5 6" id="KW-0472">Membrane</keyword>
<feature type="transmembrane region" description="Helical" evidence="6">
    <location>
        <begin position="262"/>
        <end position="281"/>
    </location>
</feature>
<evidence type="ECO:0000259" key="7">
    <source>
        <dbReference type="Pfam" id="PF04884"/>
    </source>
</evidence>
<feature type="domain" description="Protein root UVB sensitive/RUS" evidence="7">
    <location>
        <begin position="54"/>
        <end position="301"/>
    </location>
</feature>